<organism evidence="2 3">
    <name type="scientific">Phytophthora boehmeriae</name>
    <dbReference type="NCBI Taxonomy" id="109152"/>
    <lineage>
        <taxon>Eukaryota</taxon>
        <taxon>Sar</taxon>
        <taxon>Stramenopiles</taxon>
        <taxon>Oomycota</taxon>
        <taxon>Peronosporomycetes</taxon>
        <taxon>Peronosporales</taxon>
        <taxon>Peronosporaceae</taxon>
        <taxon>Phytophthora</taxon>
    </lineage>
</organism>
<feature type="compositionally biased region" description="Polar residues" evidence="1">
    <location>
        <begin position="7"/>
        <end position="17"/>
    </location>
</feature>
<dbReference type="AlphaFoldDB" id="A0A8T1VE54"/>
<dbReference type="EMBL" id="JAGDFL010001048">
    <property type="protein sequence ID" value="KAG7378378.1"/>
    <property type="molecule type" value="Genomic_DNA"/>
</dbReference>
<dbReference type="OrthoDB" id="121226at2759"/>
<evidence type="ECO:0000256" key="1">
    <source>
        <dbReference type="SAM" id="MobiDB-lite"/>
    </source>
</evidence>
<name>A0A8T1VE54_9STRA</name>
<gene>
    <name evidence="2" type="ORF">PHYBOEH_000384</name>
</gene>
<proteinExistence type="predicted"/>
<feature type="region of interest" description="Disordered" evidence="1">
    <location>
        <begin position="1"/>
        <end position="106"/>
    </location>
</feature>
<dbReference type="Proteomes" id="UP000693981">
    <property type="component" value="Unassembled WGS sequence"/>
</dbReference>
<accession>A0A8T1VE54</accession>
<feature type="compositionally biased region" description="Polar residues" evidence="1">
    <location>
        <begin position="95"/>
        <end position="105"/>
    </location>
</feature>
<protein>
    <submittedName>
        <fullName evidence="2">Uncharacterized protein</fullName>
    </submittedName>
</protein>
<feature type="compositionally biased region" description="Polar residues" evidence="1">
    <location>
        <begin position="43"/>
        <end position="56"/>
    </location>
</feature>
<comment type="caution">
    <text evidence="2">The sequence shown here is derived from an EMBL/GenBank/DDBJ whole genome shotgun (WGS) entry which is preliminary data.</text>
</comment>
<sequence>MAAAISTPASPTKQQELFVQRPSMSPRKRKLSSVSNDDGEPKSPTSLDEVASSTPEESVISPMKKAKKTDELSKWESHVVASVTSSLDLDCMESEGQNEASSSTAEYEPVSFAAEAAGDLAADELQILHHFLA</sequence>
<evidence type="ECO:0000313" key="3">
    <source>
        <dbReference type="Proteomes" id="UP000693981"/>
    </source>
</evidence>
<keyword evidence="3" id="KW-1185">Reference proteome</keyword>
<evidence type="ECO:0000313" key="2">
    <source>
        <dbReference type="EMBL" id="KAG7378378.1"/>
    </source>
</evidence>
<reference evidence="2" key="1">
    <citation type="submission" date="2021-02" db="EMBL/GenBank/DDBJ databases">
        <authorList>
            <person name="Palmer J.M."/>
        </authorList>
    </citation>
    <scope>NUCLEOTIDE SEQUENCE</scope>
    <source>
        <strain evidence="2">SCRP23</strain>
    </source>
</reference>
<feature type="compositionally biased region" description="Basic and acidic residues" evidence="1">
    <location>
        <begin position="68"/>
        <end position="77"/>
    </location>
</feature>